<feature type="region of interest" description="Disordered" evidence="6">
    <location>
        <begin position="1"/>
        <end position="34"/>
    </location>
</feature>
<evidence type="ECO:0000259" key="8">
    <source>
        <dbReference type="PROSITE" id="PS50850"/>
    </source>
</evidence>
<evidence type="ECO:0000256" key="4">
    <source>
        <dbReference type="ARBA" id="ARBA00022989"/>
    </source>
</evidence>
<proteinExistence type="predicted"/>
<evidence type="ECO:0000256" key="1">
    <source>
        <dbReference type="ARBA" id="ARBA00004141"/>
    </source>
</evidence>
<evidence type="ECO:0000256" key="2">
    <source>
        <dbReference type="ARBA" id="ARBA00022448"/>
    </source>
</evidence>
<keyword evidence="2" id="KW-0813">Transport</keyword>
<keyword evidence="5 7" id="KW-0472">Membrane</keyword>
<dbReference type="InterPro" id="IPR011701">
    <property type="entry name" value="MFS"/>
</dbReference>
<dbReference type="InterPro" id="IPR020846">
    <property type="entry name" value="MFS_dom"/>
</dbReference>
<feature type="transmembrane region" description="Helical" evidence="7">
    <location>
        <begin position="352"/>
        <end position="372"/>
    </location>
</feature>
<dbReference type="InterPro" id="IPR036259">
    <property type="entry name" value="MFS_trans_sf"/>
</dbReference>
<feature type="transmembrane region" description="Helical" evidence="7">
    <location>
        <begin position="213"/>
        <end position="235"/>
    </location>
</feature>
<dbReference type="Proteomes" id="UP001610446">
    <property type="component" value="Unassembled WGS sequence"/>
</dbReference>
<feature type="transmembrane region" description="Helical" evidence="7">
    <location>
        <begin position="326"/>
        <end position="345"/>
    </location>
</feature>
<name>A0ABR4JVL2_9EURO</name>
<evidence type="ECO:0000313" key="10">
    <source>
        <dbReference type="Proteomes" id="UP001610446"/>
    </source>
</evidence>
<feature type="domain" description="Major facilitator superfamily (MFS) profile" evidence="8">
    <location>
        <begin position="54"/>
        <end position="474"/>
    </location>
</feature>
<dbReference type="Gene3D" id="1.20.1250.20">
    <property type="entry name" value="MFS general substrate transporter like domains"/>
    <property type="match status" value="2"/>
</dbReference>
<evidence type="ECO:0000256" key="6">
    <source>
        <dbReference type="SAM" id="MobiDB-lite"/>
    </source>
</evidence>
<feature type="transmembrane region" description="Helical" evidence="7">
    <location>
        <begin position="415"/>
        <end position="436"/>
    </location>
</feature>
<dbReference type="Pfam" id="PF07690">
    <property type="entry name" value="MFS_1"/>
    <property type="match status" value="1"/>
</dbReference>
<keyword evidence="3 7" id="KW-0812">Transmembrane</keyword>
<dbReference type="EMBL" id="JBFXLU010000084">
    <property type="protein sequence ID" value="KAL2844104.1"/>
    <property type="molecule type" value="Genomic_DNA"/>
</dbReference>
<accession>A0ABR4JVL2</accession>
<feature type="transmembrane region" description="Helical" evidence="7">
    <location>
        <begin position="384"/>
        <end position="403"/>
    </location>
</feature>
<dbReference type="PANTHER" id="PTHR43791:SF18">
    <property type="entry name" value="NICOTINIC ACID TRANSPORTER TNA1, PUTATIVE (AFU_ORTHOLOGUE AFUA_3G03820)-RELATED"/>
    <property type="match status" value="1"/>
</dbReference>
<evidence type="ECO:0000256" key="3">
    <source>
        <dbReference type="ARBA" id="ARBA00022692"/>
    </source>
</evidence>
<feature type="transmembrane region" description="Helical" evidence="7">
    <location>
        <begin position="288"/>
        <end position="306"/>
    </location>
</feature>
<comment type="caution">
    <text evidence="9">The sequence shown here is derived from an EMBL/GenBank/DDBJ whole genome shotgun (WGS) entry which is preliminary data.</text>
</comment>
<feature type="transmembrane region" description="Helical" evidence="7">
    <location>
        <begin position="182"/>
        <end position="201"/>
    </location>
</feature>
<evidence type="ECO:0000256" key="7">
    <source>
        <dbReference type="SAM" id="Phobius"/>
    </source>
</evidence>
<feature type="transmembrane region" description="Helical" evidence="7">
    <location>
        <begin position="93"/>
        <end position="113"/>
    </location>
</feature>
<reference evidence="9 10" key="1">
    <citation type="submission" date="2024-07" db="EMBL/GenBank/DDBJ databases">
        <title>Section-level genome sequencing and comparative genomics of Aspergillus sections Usti and Cavernicolus.</title>
        <authorList>
            <consortium name="Lawrence Berkeley National Laboratory"/>
            <person name="Nybo J.L."/>
            <person name="Vesth T.C."/>
            <person name="Theobald S."/>
            <person name="Frisvad J.C."/>
            <person name="Larsen T.O."/>
            <person name="Kjaerboelling I."/>
            <person name="Rothschild-Mancinelli K."/>
            <person name="Lyhne E.K."/>
            <person name="Kogle M.E."/>
            <person name="Barry K."/>
            <person name="Clum A."/>
            <person name="Na H."/>
            <person name="Ledsgaard L."/>
            <person name="Lin J."/>
            <person name="Lipzen A."/>
            <person name="Kuo A."/>
            <person name="Riley R."/>
            <person name="Mondo S."/>
            <person name="Labutti K."/>
            <person name="Haridas S."/>
            <person name="Pangalinan J."/>
            <person name="Salamov A.A."/>
            <person name="Simmons B.A."/>
            <person name="Magnuson J.K."/>
            <person name="Chen J."/>
            <person name="Drula E."/>
            <person name="Henrissat B."/>
            <person name="Wiebenga A."/>
            <person name="Lubbers R.J."/>
            <person name="Gomes A.C."/>
            <person name="Makela M.R."/>
            <person name="Stajich J."/>
            <person name="Grigoriev I.V."/>
            <person name="Mortensen U.H."/>
            <person name="De Vries R.P."/>
            <person name="Baker S.E."/>
            <person name="Andersen M.R."/>
        </authorList>
    </citation>
    <scope>NUCLEOTIDE SEQUENCE [LARGE SCALE GENOMIC DNA]</scope>
    <source>
        <strain evidence="9 10">CBS 123904</strain>
    </source>
</reference>
<feature type="transmembrane region" description="Helical" evidence="7">
    <location>
        <begin position="120"/>
        <end position="140"/>
    </location>
</feature>
<organism evidence="9 10">
    <name type="scientific">Aspergillus pseudoustus</name>
    <dbReference type="NCBI Taxonomy" id="1810923"/>
    <lineage>
        <taxon>Eukaryota</taxon>
        <taxon>Fungi</taxon>
        <taxon>Dikarya</taxon>
        <taxon>Ascomycota</taxon>
        <taxon>Pezizomycotina</taxon>
        <taxon>Eurotiomycetes</taxon>
        <taxon>Eurotiomycetidae</taxon>
        <taxon>Eurotiales</taxon>
        <taxon>Aspergillaceae</taxon>
        <taxon>Aspergillus</taxon>
        <taxon>Aspergillus subgen. Nidulantes</taxon>
    </lineage>
</organism>
<feature type="transmembrane region" description="Helical" evidence="7">
    <location>
        <begin position="448"/>
        <end position="469"/>
    </location>
</feature>
<dbReference type="PANTHER" id="PTHR43791">
    <property type="entry name" value="PERMEASE-RELATED"/>
    <property type="match status" value="1"/>
</dbReference>
<gene>
    <name evidence="9" type="ORF">BJY01DRAFT_235444</name>
</gene>
<keyword evidence="10" id="KW-1185">Reference proteome</keyword>
<sequence>MGKTSLVEDSGLEQGCGGKNGAPSHEEQVPARVSTVEFTPEQKKKLIRKLDWIFLPQITLLYLLAYLDRGNIGNARIAGMEEDLNLDGPKYNIALMVFFIPYGLLEVPSNIVLKLLRPSIWIPCLVTACGIVMSLMGIVSNYGGLIAARFFLGVAEAGLFPGITFVLTFWYERYEVQTRFALFYAGASLAGAFSGLLAFAIQHMDDVAGLSGWRWVFILEGLLTFLCGIGAFFTLPDTPQRARFLDPDEKEFLISRLELETGSGAGRVTNEDKLSWKHVKGAFKEPRIWVACIMWLGNAIPIYGFTYTVPTVVFQLGYTAAEAQLMVVPIYICATGAVILVSIFSDRVQQRSPFVIAGFLAGAAGFLALLAIPQPQYPGLTYGFLFLTASGIFCPIMPALGWFMNNLAPSTKRAVGTAFIFGVANTIGGLLGSNIYMESTEPQYFPGYGVSFGIMITAAGIGYGLRLSFQRENAKRAALSIEEIQEKYTERELLDMGDKSPLFRYTL</sequence>
<dbReference type="SUPFAM" id="SSF103473">
    <property type="entry name" value="MFS general substrate transporter"/>
    <property type="match status" value="1"/>
</dbReference>
<comment type="subcellular location">
    <subcellularLocation>
        <location evidence="1">Membrane</location>
        <topology evidence="1">Multi-pass membrane protein</topology>
    </subcellularLocation>
</comment>
<evidence type="ECO:0000256" key="5">
    <source>
        <dbReference type="ARBA" id="ARBA00023136"/>
    </source>
</evidence>
<evidence type="ECO:0000313" key="9">
    <source>
        <dbReference type="EMBL" id="KAL2844104.1"/>
    </source>
</evidence>
<keyword evidence="4 7" id="KW-1133">Transmembrane helix</keyword>
<feature type="transmembrane region" description="Helical" evidence="7">
    <location>
        <begin position="146"/>
        <end position="170"/>
    </location>
</feature>
<dbReference type="PROSITE" id="PS50850">
    <property type="entry name" value="MFS"/>
    <property type="match status" value="1"/>
</dbReference>
<feature type="transmembrane region" description="Helical" evidence="7">
    <location>
        <begin position="50"/>
        <end position="67"/>
    </location>
</feature>
<protein>
    <submittedName>
        <fullName evidence="9">Major facilitator superfamily domain-containing protein</fullName>
    </submittedName>
</protein>